<proteinExistence type="inferred from homology"/>
<dbReference type="PANTHER" id="PTHR47691">
    <property type="entry name" value="REGULATOR-RELATED"/>
    <property type="match status" value="1"/>
</dbReference>
<gene>
    <name evidence="6" type="ORF">GCM10009765_30910</name>
</gene>
<keyword evidence="2 3" id="KW-0238">DNA-binding</keyword>
<reference evidence="6 7" key="1">
    <citation type="journal article" date="2019" name="Int. J. Syst. Evol. Microbiol.">
        <title>The Global Catalogue of Microorganisms (GCM) 10K type strain sequencing project: providing services to taxonomists for standard genome sequencing and annotation.</title>
        <authorList>
            <consortium name="The Broad Institute Genomics Platform"/>
            <consortium name="The Broad Institute Genome Sequencing Center for Infectious Disease"/>
            <person name="Wu L."/>
            <person name="Ma J."/>
        </authorList>
    </citation>
    <scope>NUCLEOTIDE SEQUENCE [LARGE SCALE GENOMIC DNA]</scope>
    <source>
        <strain evidence="6 7">JCM 14718</strain>
    </source>
</reference>
<dbReference type="EMBL" id="BAAANY010000009">
    <property type="protein sequence ID" value="GAA1679508.1"/>
    <property type="molecule type" value="Genomic_DNA"/>
</dbReference>
<evidence type="ECO:0000313" key="6">
    <source>
        <dbReference type="EMBL" id="GAA1679508.1"/>
    </source>
</evidence>
<evidence type="ECO:0000256" key="1">
    <source>
        <dbReference type="ARBA" id="ARBA00005820"/>
    </source>
</evidence>
<dbReference type="InterPro" id="IPR001867">
    <property type="entry name" value="OmpR/PhoB-type_DNA-bd"/>
</dbReference>
<feature type="region of interest" description="Disordered" evidence="4">
    <location>
        <begin position="1"/>
        <end position="27"/>
    </location>
</feature>
<sequence length="1079" mass="116581">MFRHSGLGTGVDTESYDDAGEQADRSGILGPDEVSVVRLEVLGPLRAFRRAAAAEVEIPLGGPKPRAVLALLALAAGRPVSRDALVEFIWSEAPPPSAVAALQNYVAALRQALEPDRSSPVKHRLIRSSSGGYLLDTAAVEVDLERFRQLVNAARMADRSDQAAGLLRAAIGLRRGRTLDDLGGLQGMQPAVTAVEQEYLGAALDCADAQLRAGQQGDLQTWLPPLAGTEPLNEPLQARVVRLYQALGQRANALTTYERTRRGLRAELGVSPGPELREAHLAVLREDEPELEPGPEPLRRSWIGRGPEPQPLIGRDQLLADLARSTADHRVVTLVGPGGAGKTALALAAAELVAPDHAYGVVVIECGRLPAETAAPDGPNLVAEALRSALDAPIGRESPLAATAQILQGQQRLIVFDNAEHVRRSCARLVDHLSRSCPRVRHLVTSRHQLGLPAETVWEVEPLPVPAAETWQSDQIAASPAVQLFTRLARQIRPRLDVASQLTAVAGICRDLGGLPLAIELATARLRAMSISDLADRLTANQAVLTATADHRLPHQHTLQSTFEWSEQLLPPAERLLLARLAVFPATFDLAAAEQVCGHDPLPVADIAPLVTSLVDHSMMQTVDSGTELHYRLLPPIREFATHRADPAESQAARRGHLRWCGALLQAVEDAPRDEPAAVAAAAAHLDDIHTALVWALDSDDPALWAASAEMLAAGRPVFEQPRVNLDIVRRLTQRALARGDDLPVPLRAHLSHWAGRLAYLHGRPREVSTHLTTALTLIDEDDPAEAGRRVDIGIGLVASSEMLADPAAVEQAGGLVRAAEATADPVTLVITLTDMANISGEWGHYGKAGELLGRATAIADLIEENAAIRYRIGYRGASVALWSGHPDEALRQAEALLAARAPLRLNWLIETLAYCGWAYARLGQFERGRQRLTESLELSGANHRTKLRGVGLLAYADLERLDHHPHTARRHLRDCLTACLSVSDLRTTTRAVWLAALLCEPPEADRLRELSVRARELTKLPSWPLDDKTFVAWSEKFSSKKCDEQVGEDRQSLLVAAAETALVCLRSGLAPASFLRPA</sequence>
<dbReference type="SUPFAM" id="SSF48452">
    <property type="entry name" value="TPR-like"/>
    <property type="match status" value="2"/>
</dbReference>
<dbReference type="Gene3D" id="1.10.10.10">
    <property type="entry name" value="Winged helix-like DNA-binding domain superfamily/Winged helix DNA-binding domain"/>
    <property type="match status" value="1"/>
</dbReference>
<accession>A0ABN2GZQ9</accession>
<dbReference type="Gene3D" id="1.25.40.10">
    <property type="entry name" value="Tetratricopeptide repeat domain"/>
    <property type="match status" value="2"/>
</dbReference>
<feature type="domain" description="OmpR/PhoB-type" evidence="5">
    <location>
        <begin position="34"/>
        <end position="137"/>
    </location>
</feature>
<organism evidence="6 7">
    <name type="scientific">Fodinicola feengrottensis</name>
    <dbReference type="NCBI Taxonomy" id="435914"/>
    <lineage>
        <taxon>Bacteria</taxon>
        <taxon>Bacillati</taxon>
        <taxon>Actinomycetota</taxon>
        <taxon>Actinomycetes</taxon>
        <taxon>Mycobacteriales</taxon>
        <taxon>Fodinicola</taxon>
    </lineage>
</organism>
<evidence type="ECO:0000256" key="2">
    <source>
        <dbReference type="ARBA" id="ARBA00023125"/>
    </source>
</evidence>
<dbReference type="Pfam" id="PF00486">
    <property type="entry name" value="Trans_reg_C"/>
    <property type="match status" value="1"/>
</dbReference>
<dbReference type="SUPFAM" id="SSF52540">
    <property type="entry name" value="P-loop containing nucleoside triphosphate hydrolases"/>
    <property type="match status" value="1"/>
</dbReference>
<name>A0ABN2GZQ9_9ACTN</name>
<dbReference type="SUPFAM" id="SSF46894">
    <property type="entry name" value="C-terminal effector domain of the bipartite response regulators"/>
    <property type="match status" value="1"/>
</dbReference>
<dbReference type="SMART" id="SM01043">
    <property type="entry name" value="BTAD"/>
    <property type="match status" value="1"/>
</dbReference>
<dbReference type="PRINTS" id="PR00364">
    <property type="entry name" value="DISEASERSIST"/>
</dbReference>
<evidence type="ECO:0000256" key="3">
    <source>
        <dbReference type="PROSITE-ProRule" id="PRU01091"/>
    </source>
</evidence>
<keyword evidence="7" id="KW-1185">Reference proteome</keyword>
<dbReference type="PROSITE" id="PS51755">
    <property type="entry name" value="OMPR_PHOB"/>
    <property type="match status" value="1"/>
</dbReference>
<dbReference type="Pfam" id="PF25872">
    <property type="entry name" value="HTH_77"/>
    <property type="match status" value="1"/>
</dbReference>
<dbReference type="InterPro" id="IPR016032">
    <property type="entry name" value="Sig_transdc_resp-reg_C-effctor"/>
</dbReference>
<comment type="caution">
    <text evidence="6">The sequence shown here is derived from an EMBL/GenBank/DDBJ whole genome shotgun (WGS) entry which is preliminary data.</text>
</comment>
<evidence type="ECO:0000259" key="5">
    <source>
        <dbReference type="PROSITE" id="PS51755"/>
    </source>
</evidence>
<dbReference type="PANTHER" id="PTHR47691:SF3">
    <property type="entry name" value="HTH-TYPE TRANSCRIPTIONAL REGULATOR RV0890C-RELATED"/>
    <property type="match status" value="1"/>
</dbReference>
<comment type="similarity">
    <text evidence="1">Belongs to the AfsR/DnrI/RedD regulatory family.</text>
</comment>
<dbReference type="InterPro" id="IPR027417">
    <property type="entry name" value="P-loop_NTPase"/>
</dbReference>
<dbReference type="InterPro" id="IPR003593">
    <property type="entry name" value="AAA+_ATPase"/>
</dbReference>
<dbReference type="Proteomes" id="UP001500618">
    <property type="component" value="Unassembled WGS sequence"/>
</dbReference>
<feature type="region of interest" description="Disordered" evidence="4">
    <location>
        <begin position="288"/>
        <end position="307"/>
    </location>
</feature>
<evidence type="ECO:0000256" key="4">
    <source>
        <dbReference type="SAM" id="MobiDB-lite"/>
    </source>
</evidence>
<dbReference type="InterPro" id="IPR005158">
    <property type="entry name" value="BTAD"/>
</dbReference>
<dbReference type="Gene3D" id="3.40.50.300">
    <property type="entry name" value="P-loop containing nucleotide triphosphate hydrolases"/>
    <property type="match status" value="1"/>
</dbReference>
<dbReference type="InterPro" id="IPR036388">
    <property type="entry name" value="WH-like_DNA-bd_sf"/>
</dbReference>
<protein>
    <recommendedName>
        <fullName evidence="5">OmpR/PhoB-type domain-containing protein</fullName>
    </recommendedName>
</protein>
<dbReference type="CDD" id="cd15831">
    <property type="entry name" value="BTAD"/>
    <property type="match status" value="1"/>
</dbReference>
<evidence type="ECO:0000313" key="7">
    <source>
        <dbReference type="Proteomes" id="UP001500618"/>
    </source>
</evidence>
<dbReference type="SMART" id="SM00862">
    <property type="entry name" value="Trans_reg_C"/>
    <property type="match status" value="1"/>
</dbReference>
<dbReference type="Pfam" id="PF03704">
    <property type="entry name" value="BTAD"/>
    <property type="match status" value="1"/>
</dbReference>
<feature type="DNA-binding region" description="OmpR/PhoB-type" evidence="3">
    <location>
        <begin position="34"/>
        <end position="137"/>
    </location>
</feature>
<dbReference type="SMART" id="SM00382">
    <property type="entry name" value="AAA"/>
    <property type="match status" value="1"/>
</dbReference>
<dbReference type="InterPro" id="IPR011990">
    <property type="entry name" value="TPR-like_helical_dom_sf"/>
</dbReference>
<dbReference type="InterPro" id="IPR058852">
    <property type="entry name" value="HTH_77"/>
</dbReference>